<evidence type="ECO:0000256" key="1">
    <source>
        <dbReference type="ARBA" id="ARBA00010568"/>
    </source>
</evidence>
<proteinExistence type="inferred from homology"/>
<sequence>MRVEDFDTDEWWIDDKIIQTPLSLQSKKLAQPDITRFHNPYAGVSGAWQLTETVEDFLVRLPPATSDEAKVGSWIFICNPYIDRKRKHDAQNQRIKGCEDEAPEEEGADLMRFCQGGEERLHLVTDFHLTLNKALMTPAMRTREMNKAALDASNDILNLAQALHVRSGKWMLFCSVHTVNEVWGIVAKATSNNELGIAAKVATRWRDDTRTERLVCVYTADFADKRDVERVALKLQELGLVQPRGKPYVRL</sequence>
<dbReference type="OrthoDB" id="10067381at2759"/>
<protein>
    <submittedName>
        <fullName evidence="2">Uncharacterized protein</fullName>
    </submittedName>
</protein>
<name>A0A9P8ZX89_9PEZI</name>
<dbReference type="Gene3D" id="3.30.760.10">
    <property type="entry name" value="RNA Cap, Translation Initiation Factor Eif4e"/>
    <property type="match status" value="1"/>
</dbReference>
<gene>
    <name evidence="2" type="ORF">BKA67DRAFT_562947</name>
</gene>
<organism evidence="2 3">
    <name type="scientific">Truncatella angustata</name>
    <dbReference type="NCBI Taxonomy" id="152316"/>
    <lineage>
        <taxon>Eukaryota</taxon>
        <taxon>Fungi</taxon>
        <taxon>Dikarya</taxon>
        <taxon>Ascomycota</taxon>
        <taxon>Pezizomycotina</taxon>
        <taxon>Sordariomycetes</taxon>
        <taxon>Xylariomycetidae</taxon>
        <taxon>Amphisphaeriales</taxon>
        <taxon>Sporocadaceae</taxon>
        <taxon>Truncatella</taxon>
    </lineage>
</organism>
<dbReference type="Proteomes" id="UP000758603">
    <property type="component" value="Unassembled WGS sequence"/>
</dbReference>
<comment type="caution">
    <text evidence="2">The sequence shown here is derived from an EMBL/GenBank/DDBJ whole genome shotgun (WGS) entry which is preliminary data.</text>
</comment>
<dbReference type="RefSeq" id="XP_045958004.1">
    <property type="nucleotide sequence ID" value="XM_046102638.1"/>
</dbReference>
<dbReference type="GeneID" id="70131530"/>
<dbReference type="PANTHER" id="PTHR31977">
    <property type="entry name" value="UPF0696 PROTEIN C11ORF68"/>
    <property type="match status" value="1"/>
</dbReference>
<keyword evidence="3" id="KW-1185">Reference proteome</keyword>
<dbReference type="AlphaFoldDB" id="A0A9P8ZX89"/>
<comment type="similarity">
    <text evidence="1">Belongs to the UPF0696 family.</text>
</comment>
<dbReference type="Pfam" id="PF08939">
    <property type="entry name" value="Bles03"/>
    <property type="match status" value="1"/>
</dbReference>
<dbReference type="SUPFAM" id="SSF55418">
    <property type="entry name" value="eIF4e-like"/>
    <property type="match status" value="1"/>
</dbReference>
<dbReference type="InterPro" id="IPR023398">
    <property type="entry name" value="TIF_eIF4e-like"/>
</dbReference>
<dbReference type="PANTHER" id="PTHR31977:SF1">
    <property type="entry name" value="UPF0696 PROTEIN C11ORF68"/>
    <property type="match status" value="1"/>
</dbReference>
<dbReference type="EMBL" id="JAGPXC010000004">
    <property type="protein sequence ID" value="KAH6653734.1"/>
    <property type="molecule type" value="Genomic_DNA"/>
</dbReference>
<reference evidence="2" key="1">
    <citation type="journal article" date="2021" name="Nat. Commun.">
        <title>Genetic determinants of endophytism in the Arabidopsis root mycobiome.</title>
        <authorList>
            <person name="Mesny F."/>
            <person name="Miyauchi S."/>
            <person name="Thiergart T."/>
            <person name="Pickel B."/>
            <person name="Atanasova L."/>
            <person name="Karlsson M."/>
            <person name="Huettel B."/>
            <person name="Barry K.W."/>
            <person name="Haridas S."/>
            <person name="Chen C."/>
            <person name="Bauer D."/>
            <person name="Andreopoulos W."/>
            <person name="Pangilinan J."/>
            <person name="LaButti K."/>
            <person name="Riley R."/>
            <person name="Lipzen A."/>
            <person name="Clum A."/>
            <person name="Drula E."/>
            <person name="Henrissat B."/>
            <person name="Kohler A."/>
            <person name="Grigoriev I.V."/>
            <person name="Martin F.M."/>
            <person name="Hacquard S."/>
        </authorList>
    </citation>
    <scope>NUCLEOTIDE SEQUENCE</scope>
    <source>
        <strain evidence="2">MPI-SDFR-AT-0073</strain>
    </source>
</reference>
<accession>A0A9P8ZX89</accession>
<dbReference type="InterPro" id="IPR015034">
    <property type="entry name" value="Bles03"/>
</dbReference>
<evidence type="ECO:0000313" key="2">
    <source>
        <dbReference type="EMBL" id="KAH6653734.1"/>
    </source>
</evidence>
<evidence type="ECO:0000313" key="3">
    <source>
        <dbReference type="Proteomes" id="UP000758603"/>
    </source>
</evidence>